<organism evidence="2 3">
    <name type="scientific">Dimargaris verticillata</name>
    <dbReference type="NCBI Taxonomy" id="2761393"/>
    <lineage>
        <taxon>Eukaryota</taxon>
        <taxon>Fungi</taxon>
        <taxon>Fungi incertae sedis</taxon>
        <taxon>Zoopagomycota</taxon>
        <taxon>Kickxellomycotina</taxon>
        <taxon>Dimargaritomycetes</taxon>
        <taxon>Dimargaritales</taxon>
        <taxon>Dimargaritaceae</taxon>
        <taxon>Dimargaris</taxon>
    </lineage>
</organism>
<sequence>PFETAQDNDALDVANLIRHKLGMAPVETSPADEDAQPWAEDAKDATTAGATSQLQLGSALANALDGDHPPNDVQLREIATQMVLDGLMKQTNGKP</sequence>
<feature type="non-terminal residue" evidence="2">
    <location>
        <position position="1"/>
    </location>
</feature>
<proteinExistence type="predicted"/>
<gene>
    <name evidence="2" type="ORF">H4R34_004701</name>
</gene>
<dbReference type="AlphaFoldDB" id="A0A9W8B4D9"/>
<evidence type="ECO:0000313" key="3">
    <source>
        <dbReference type="Proteomes" id="UP001151582"/>
    </source>
</evidence>
<keyword evidence="3" id="KW-1185">Reference proteome</keyword>
<accession>A0A9W8B4D9</accession>
<evidence type="ECO:0000313" key="2">
    <source>
        <dbReference type="EMBL" id="KAJ1974485.1"/>
    </source>
</evidence>
<reference evidence="2" key="1">
    <citation type="submission" date="2022-07" db="EMBL/GenBank/DDBJ databases">
        <title>Phylogenomic reconstructions and comparative analyses of Kickxellomycotina fungi.</title>
        <authorList>
            <person name="Reynolds N.K."/>
            <person name="Stajich J.E."/>
            <person name="Barry K."/>
            <person name="Grigoriev I.V."/>
            <person name="Crous P."/>
            <person name="Smith M.E."/>
        </authorList>
    </citation>
    <scope>NUCLEOTIDE SEQUENCE</scope>
    <source>
        <strain evidence="2">RSA 567</strain>
    </source>
</reference>
<evidence type="ECO:0000256" key="1">
    <source>
        <dbReference type="SAM" id="MobiDB-lite"/>
    </source>
</evidence>
<dbReference type="EMBL" id="JANBQB010000648">
    <property type="protein sequence ID" value="KAJ1974485.1"/>
    <property type="molecule type" value="Genomic_DNA"/>
</dbReference>
<feature type="region of interest" description="Disordered" evidence="1">
    <location>
        <begin position="25"/>
        <end position="49"/>
    </location>
</feature>
<dbReference type="OrthoDB" id="19174at2759"/>
<protein>
    <submittedName>
        <fullName evidence="2">Uncharacterized protein</fullName>
    </submittedName>
</protein>
<dbReference type="Proteomes" id="UP001151582">
    <property type="component" value="Unassembled WGS sequence"/>
</dbReference>
<comment type="caution">
    <text evidence="2">The sequence shown here is derived from an EMBL/GenBank/DDBJ whole genome shotgun (WGS) entry which is preliminary data.</text>
</comment>
<name>A0A9W8B4D9_9FUNG</name>